<evidence type="ECO:0000256" key="1">
    <source>
        <dbReference type="SAM" id="Phobius"/>
    </source>
</evidence>
<dbReference type="Proteomes" id="UP000240493">
    <property type="component" value="Unassembled WGS sequence"/>
</dbReference>
<feature type="transmembrane region" description="Helical" evidence="1">
    <location>
        <begin position="6"/>
        <end position="30"/>
    </location>
</feature>
<gene>
    <name evidence="2" type="ORF">M441DRAFT_430364</name>
</gene>
<evidence type="ECO:0000313" key="3">
    <source>
        <dbReference type="Proteomes" id="UP000240493"/>
    </source>
</evidence>
<organism evidence="2 3">
    <name type="scientific">Trichoderma asperellum (strain ATCC 204424 / CBS 433.97 / NBRC 101777)</name>
    <dbReference type="NCBI Taxonomy" id="1042311"/>
    <lineage>
        <taxon>Eukaryota</taxon>
        <taxon>Fungi</taxon>
        <taxon>Dikarya</taxon>
        <taxon>Ascomycota</taxon>
        <taxon>Pezizomycotina</taxon>
        <taxon>Sordariomycetes</taxon>
        <taxon>Hypocreomycetidae</taxon>
        <taxon>Hypocreales</taxon>
        <taxon>Hypocreaceae</taxon>
        <taxon>Trichoderma</taxon>
    </lineage>
</organism>
<keyword evidence="1" id="KW-1133">Transmembrane helix</keyword>
<keyword evidence="1" id="KW-0812">Transmembrane</keyword>
<evidence type="ECO:0000313" key="2">
    <source>
        <dbReference type="EMBL" id="PTB40280.1"/>
    </source>
</evidence>
<keyword evidence="1" id="KW-0472">Membrane</keyword>
<accession>A0A2T3Z699</accession>
<proteinExistence type="predicted"/>
<dbReference type="AlphaFoldDB" id="A0A2T3Z699"/>
<name>A0A2T3Z699_TRIA4</name>
<sequence>MRLYGAALYVPVYTVCLYVCSTRVCMYVCICRAELRRIASGQALDSTVSSVGRSRVDMATARSW</sequence>
<reference evidence="2 3" key="1">
    <citation type="submission" date="2016-07" db="EMBL/GenBank/DDBJ databases">
        <title>Multiple horizontal gene transfer events from other fungi enriched the ability of initially mycotrophic Trichoderma (Ascomycota) to feed on dead plant biomass.</title>
        <authorList>
            <consortium name="DOE Joint Genome Institute"/>
            <person name="Aerts A."/>
            <person name="Atanasova L."/>
            <person name="Chenthamara K."/>
            <person name="Zhang J."/>
            <person name="Grujic M."/>
            <person name="Henrissat B."/>
            <person name="Kuo A."/>
            <person name="Salamov A."/>
            <person name="Lipzen A."/>
            <person name="Labutti K."/>
            <person name="Barry K."/>
            <person name="Miao Y."/>
            <person name="Rahimi M.J."/>
            <person name="Shen Q."/>
            <person name="Grigoriev I.V."/>
            <person name="Kubicek C.P."/>
            <person name="Druzhinina I.S."/>
        </authorList>
    </citation>
    <scope>NUCLEOTIDE SEQUENCE [LARGE SCALE GENOMIC DNA]</scope>
    <source>
        <strain evidence="2 3">CBS 433.97</strain>
    </source>
</reference>
<protein>
    <submittedName>
        <fullName evidence="2">Uncharacterized protein</fullName>
    </submittedName>
</protein>
<dbReference type="EMBL" id="KZ679263">
    <property type="protein sequence ID" value="PTB40280.1"/>
    <property type="molecule type" value="Genomic_DNA"/>
</dbReference>
<keyword evidence="3" id="KW-1185">Reference proteome</keyword>